<dbReference type="Gene3D" id="1.50.10.10">
    <property type="match status" value="1"/>
</dbReference>
<feature type="domain" description="Glycosyl-hydrolase family 116 catalytic region" evidence="2">
    <location>
        <begin position="423"/>
        <end position="544"/>
    </location>
</feature>
<dbReference type="GO" id="GO:0004553">
    <property type="term" value="F:hydrolase activity, hydrolyzing O-glycosyl compounds"/>
    <property type="evidence" value="ECO:0007669"/>
    <property type="project" value="InterPro"/>
</dbReference>
<dbReference type="Proteomes" id="UP000249239">
    <property type="component" value="Unassembled WGS sequence"/>
</dbReference>
<dbReference type="Pfam" id="PF04685">
    <property type="entry name" value="DUF608"/>
    <property type="match status" value="1"/>
</dbReference>
<evidence type="ECO:0000313" key="4">
    <source>
        <dbReference type="Proteomes" id="UP000249239"/>
    </source>
</evidence>
<comment type="caution">
    <text evidence="3">The sequence shown here is derived from an EMBL/GenBank/DDBJ whole genome shotgun (WGS) entry which is preliminary data.</text>
</comment>
<reference evidence="3 4" key="1">
    <citation type="submission" date="2018-06" db="EMBL/GenBank/DDBJ databases">
        <title>Genomic Encyclopedia of Archaeal and Bacterial Type Strains, Phase II (KMG-II): from individual species to whole genera.</title>
        <authorList>
            <person name="Goeker M."/>
        </authorList>
    </citation>
    <scope>NUCLEOTIDE SEQUENCE [LARGE SCALE GENOMIC DNA]</scope>
    <source>
        <strain evidence="3 4">DSM 6779</strain>
    </source>
</reference>
<dbReference type="RefSeq" id="WP_111444743.1">
    <property type="nucleotide sequence ID" value="NZ_QKZK01000006.1"/>
</dbReference>
<dbReference type="InterPro" id="IPR012341">
    <property type="entry name" value="6hp_glycosidase-like_sf"/>
</dbReference>
<dbReference type="EMBL" id="QKZK01000006">
    <property type="protein sequence ID" value="PZX18636.1"/>
    <property type="molecule type" value="Genomic_DNA"/>
</dbReference>
<sequence>MTFRLLTVFCLFIVAFTSLVAQPSTVDAPARPLRYRPDGDDFVIINGTKRFNRALYGTNTGFRVEAGDLPEFAMYMPRFGGNLHLGISNGKQCKWLKNFQTIEARYRAGSMIYTLRDSLLGKASLKVTLLALSLGEGMVLKVEADQKLINIQLVAAFGGATDKRFSREGDMNADPSDVFDLKPDNCVGNRFDISGHRFFLQYGNGNNVIPMTPSATGDKKQVMGIFPASASLRVGDAALINHPQQLLQSSVSDTPVLVATVPGVGIKPLFFQLKVPAVAADFHISDKQIPAVFQQSEADRARLASRIRVSTPDPYINTLGAALAVAADAIWEDSTYLHGAIGWRMRLNGWRGPYTADPLGWHDRAKGHFRSYARSQITEPAWGPSVPDPAKNLARQEEKLGNALFTSGYICRNPNGDIRPHHYDMNLVFIDALMRHFRWTGDTAFMREMWPVVVRHLDWEKRNFDADNDGLYDAYCCIWASDALQYSGGAVTHSSAYNYFANTMAAQIAKLIGEDGQRFALEAQKINEALRGRLWMPSVGHFTEYQEWMGEKPLHPSAALWTIYHALDSEPATPQMSWQASRYIETGLPRLFITSDTSRLVGDTRRLCDYYVHATTNWQPYDWSINNVVMAENLHAALAHWQAGRSETAFDLWKATLLDAMYLGGSPANFVQLSALDASRGEMYRDFADEVGMTARSLVEGLFGFRPDALCGVLNVMPGLPDGWNHAALQTPDLSFNYQRNGSVDRYELSQHLPQTLKWRIHLKARGDKVVRITVNGRPANYTLCNLEVFHAQVVVEAEAAEHLVVEAEWGGDALRAQPQEVKVALGDDFSLDEVVKVSDPQQLLKEIWVDQKSNIHGKISGELGHRTLFARVKQGDFMWWMPVPVEVVQPVEVLVLASHNDGMSLQLTNYFNHPVTVDVWVNHRLVHANVTLQQRDTSPLFIVEATLLMPGDNLIEVRRCGSDVSLGSGRFVSALMLKSTTPQTTIDLSGVFNARITDIFQQEYLTPRWPHPTLQLPKHGVGNWCYPNIHPVIDDSGLREKAKLGNRVVSPSGVMLATPSAAEVPNVAFASLWDNYPDSISVVLQGKGRHLYLMMAGSTNPMQSRMVNGTVTVRYADGSGEVLPLVNPDNWCPIEQDYFHDGKAFEITQPAPVRLHLKTGWMGSHFDGHNAIKGYSNRIIDGGAAVLLDMPIHPDKMLESLTIRATTSDVIIGLMAATVVE</sequence>
<proteinExistence type="predicted"/>
<feature type="signal peptide" evidence="1">
    <location>
        <begin position="1"/>
        <end position="21"/>
    </location>
</feature>
<dbReference type="GO" id="GO:0005975">
    <property type="term" value="P:carbohydrate metabolic process"/>
    <property type="evidence" value="ECO:0007669"/>
    <property type="project" value="InterPro"/>
</dbReference>
<evidence type="ECO:0000313" key="3">
    <source>
        <dbReference type="EMBL" id="PZX18636.1"/>
    </source>
</evidence>
<dbReference type="InterPro" id="IPR028028">
    <property type="entry name" value="DUF4450"/>
</dbReference>
<evidence type="ECO:0000259" key="2">
    <source>
        <dbReference type="Pfam" id="PF04685"/>
    </source>
</evidence>
<name>A0A2W7NZH8_9BACT</name>
<dbReference type="InterPro" id="IPR008928">
    <property type="entry name" value="6-hairpin_glycosidase_sf"/>
</dbReference>
<feature type="chain" id="PRO_5015973863" evidence="1">
    <location>
        <begin position="22"/>
        <end position="1222"/>
    </location>
</feature>
<keyword evidence="4" id="KW-1185">Reference proteome</keyword>
<keyword evidence="1" id="KW-0732">Signal</keyword>
<dbReference type="Pfam" id="PF14614">
    <property type="entry name" value="DUF4450"/>
    <property type="match status" value="1"/>
</dbReference>
<dbReference type="AlphaFoldDB" id="A0A2W7NZH8"/>
<gene>
    <name evidence="3" type="ORF">LX69_01029</name>
</gene>
<dbReference type="InterPro" id="IPR006775">
    <property type="entry name" value="GH116_catalytic"/>
</dbReference>
<protein>
    <submittedName>
        <fullName evidence="3">Uncharacterized protein DUF608</fullName>
    </submittedName>
</protein>
<dbReference type="SUPFAM" id="SSF48208">
    <property type="entry name" value="Six-hairpin glycosidases"/>
    <property type="match status" value="1"/>
</dbReference>
<organism evidence="3 4">
    <name type="scientific">Breznakibacter xylanolyticus</name>
    <dbReference type="NCBI Taxonomy" id="990"/>
    <lineage>
        <taxon>Bacteria</taxon>
        <taxon>Pseudomonadati</taxon>
        <taxon>Bacteroidota</taxon>
        <taxon>Bacteroidia</taxon>
        <taxon>Marinilabiliales</taxon>
        <taxon>Marinilabiliaceae</taxon>
        <taxon>Breznakibacter</taxon>
    </lineage>
</organism>
<accession>A0A2W7NZH8</accession>
<dbReference type="OrthoDB" id="49490at2"/>
<evidence type="ECO:0000256" key="1">
    <source>
        <dbReference type="SAM" id="SignalP"/>
    </source>
</evidence>